<reference evidence="2 3" key="1">
    <citation type="submission" date="2024-04" db="EMBL/GenBank/DDBJ databases">
        <title>Genome assembly C_amara_ONT_v2.</title>
        <authorList>
            <person name="Yant L."/>
            <person name="Moore C."/>
            <person name="Slenker M."/>
        </authorList>
    </citation>
    <scope>NUCLEOTIDE SEQUENCE [LARGE SCALE GENOMIC DNA]</scope>
    <source>
        <tissue evidence="2">Leaf</tissue>
    </source>
</reference>
<dbReference type="SUPFAM" id="SSF117281">
    <property type="entry name" value="Kelch motif"/>
    <property type="match status" value="1"/>
</dbReference>
<dbReference type="SMART" id="SM00612">
    <property type="entry name" value="Kelch"/>
    <property type="match status" value="2"/>
</dbReference>
<dbReference type="InterPro" id="IPR050354">
    <property type="entry name" value="F-box/kelch-repeat_ARATH"/>
</dbReference>
<dbReference type="PANTHER" id="PTHR24414">
    <property type="entry name" value="F-BOX/KELCH-REPEAT PROTEIN SKIP4"/>
    <property type="match status" value="1"/>
</dbReference>
<dbReference type="InterPro" id="IPR015915">
    <property type="entry name" value="Kelch-typ_b-propeller"/>
</dbReference>
<dbReference type="InterPro" id="IPR006652">
    <property type="entry name" value="Kelch_1"/>
</dbReference>
<dbReference type="Gene3D" id="2.120.10.80">
    <property type="entry name" value="Kelch-type beta propeller"/>
    <property type="match status" value="1"/>
</dbReference>
<feature type="domain" description="FKB95-like N-terminal Kelch" evidence="1">
    <location>
        <begin position="104"/>
        <end position="376"/>
    </location>
</feature>
<comment type="caution">
    <text evidence="2">The sequence shown here is derived from an EMBL/GenBank/DDBJ whole genome shotgun (WGS) entry which is preliminary data.</text>
</comment>
<dbReference type="AlphaFoldDB" id="A0ABD0Z2E4"/>
<evidence type="ECO:0000313" key="2">
    <source>
        <dbReference type="EMBL" id="KAL1188885.1"/>
    </source>
</evidence>
<dbReference type="Pfam" id="PF25210">
    <property type="entry name" value="Kelch_FKB95"/>
    <property type="match status" value="1"/>
</dbReference>
<name>A0ABD0Z2E4_CARAN</name>
<evidence type="ECO:0000259" key="1">
    <source>
        <dbReference type="Pfam" id="PF25210"/>
    </source>
</evidence>
<organism evidence="2 3">
    <name type="scientific">Cardamine amara subsp. amara</name>
    <dbReference type="NCBI Taxonomy" id="228776"/>
    <lineage>
        <taxon>Eukaryota</taxon>
        <taxon>Viridiplantae</taxon>
        <taxon>Streptophyta</taxon>
        <taxon>Embryophyta</taxon>
        <taxon>Tracheophyta</taxon>
        <taxon>Spermatophyta</taxon>
        <taxon>Magnoliopsida</taxon>
        <taxon>eudicotyledons</taxon>
        <taxon>Gunneridae</taxon>
        <taxon>Pentapetalae</taxon>
        <taxon>rosids</taxon>
        <taxon>malvids</taxon>
        <taxon>Brassicales</taxon>
        <taxon>Brassicaceae</taxon>
        <taxon>Cardamineae</taxon>
        <taxon>Cardamine</taxon>
    </lineage>
</organism>
<evidence type="ECO:0000313" key="3">
    <source>
        <dbReference type="Proteomes" id="UP001558713"/>
    </source>
</evidence>
<dbReference type="Proteomes" id="UP001558713">
    <property type="component" value="Unassembled WGS sequence"/>
</dbReference>
<gene>
    <name evidence="2" type="ORF">V5N11_001000</name>
</gene>
<accession>A0ABD0Z2E4</accession>
<dbReference type="InterPro" id="IPR057499">
    <property type="entry name" value="Kelch_FKB95"/>
</dbReference>
<proteinExistence type="predicted"/>
<dbReference type="EMBL" id="JBANAX010000911">
    <property type="protein sequence ID" value="KAL1188885.1"/>
    <property type="molecule type" value="Genomic_DNA"/>
</dbReference>
<sequence>MEGRCAISRCSELDLPCHKKRRKITKEASILLALPDAVAMSCLAQVSRLDLAALAMASKSHRSLAGSPELCHLRFVMGCAEASFYVCLSLFPDPIPRWFILTPNRRLSPIPSNPCQAPDSSSFVVVNWGIYVIGGLINRSPISDVWFFDCFTHTWRGVPSMKMARASASASLVDGKIYVFGGCGEEADSSNWAEVFDPETQTWGDIIMPKMPHNIHQSVVTEEKKVYGVDEEDQVFYLLPSEGKFSTSGKIDSKGGNRNDWCVIGKLLYCRGPRGGILWCEPDELDWAELRGLDKLRLSILFGIRDAIPDDVQQATKMKVRYDITKLCSNSAGNIVIFWNAHRGDPESLELWSAEISVEKRNRGQVWGKILWSAPVFQLDPLSHLYSIKLLYSASVRA</sequence>
<dbReference type="PANTHER" id="PTHR24414:SF184">
    <property type="entry name" value="GALACTOSE OXIDASE_KELCH REPEAT SUPERFAMILY PROTEIN"/>
    <property type="match status" value="1"/>
</dbReference>
<protein>
    <submittedName>
        <fullName evidence="2">F-box/kelch-repeat protein SKIP6</fullName>
    </submittedName>
</protein>
<keyword evidence="3" id="KW-1185">Reference proteome</keyword>